<reference evidence="2 3" key="1">
    <citation type="journal article" date="2019" name="Nat. Ecol. Evol.">
        <title>Megaphylogeny resolves global patterns of mushroom evolution.</title>
        <authorList>
            <person name="Varga T."/>
            <person name="Krizsan K."/>
            <person name="Foldi C."/>
            <person name="Dima B."/>
            <person name="Sanchez-Garcia M."/>
            <person name="Sanchez-Ramirez S."/>
            <person name="Szollosi G.J."/>
            <person name="Szarkandi J.G."/>
            <person name="Papp V."/>
            <person name="Albert L."/>
            <person name="Andreopoulos W."/>
            <person name="Angelini C."/>
            <person name="Antonin V."/>
            <person name="Barry K.W."/>
            <person name="Bougher N.L."/>
            <person name="Buchanan P."/>
            <person name="Buyck B."/>
            <person name="Bense V."/>
            <person name="Catcheside P."/>
            <person name="Chovatia M."/>
            <person name="Cooper J."/>
            <person name="Damon W."/>
            <person name="Desjardin D."/>
            <person name="Finy P."/>
            <person name="Geml J."/>
            <person name="Haridas S."/>
            <person name="Hughes K."/>
            <person name="Justo A."/>
            <person name="Karasinski D."/>
            <person name="Kautmanova I."/>
            <person name="Kiss B."/>
            <person name="Kocsube S."/>
            <person name="Kotiranta H."/>
            <person name="LaButti K.M."/>
            <person name="Lechner B.E."/>
            <person name="Liimatainen K."/>
            <person name="Lipzen A."/>
            <person name="Lukacs Z."/>
            <person name="Mihaltcheva S."/>
            <person name="Morgado L.N."/>
            <person name="Niskanen T."/>
            <person name="Noordeloos M.E."/>
            <person name="Ohm R.A."/>
            <person name="Ortiz-Santana B."/>
            <person name="Ovrebo C."/>
            <person name="Racz N."/>
            <person name="Riley R."/>
            <person name="Savchenko A."/>
            <person name="Shiryaev A."/>
            <person name="Soop K."/>
            <person name="Spirin V."/>
            <person name="Szebenyi C."/>
            <person name="Tomsovsky M."/>
            <person name="Tulloss R.E."/>
            <person name="Uehling J."/>
            <person name="Grigoriev I.V."/>
            <person name="Vagvolgyi C."/>
            <person name="Papp T."/>
            <person name="Martin F.M."/>
            <person name="Miettinen O."/>
            <person name="Hibbett D.S."/>
            <person name="Nagy L.G."/>
        </authorList>
    </citation>
    <scope>NUCLEOTIDE SEQUENCE [LARGE SCALE GENOMIC DNA]</scope>
    <source>
        <strain evidence="2 3">CBS 309.79</strain>
    </source>
</reference>
<organism evidence="2 3">
    <name type="scientific">Pterulicium gracile</name>
    <dbReference type="NCBI Taxonomy" id="1884261"/>
    <lineage>
        <taxon>Eukaryota</taxon>
        <taxon>Fungi</taxon>
        <taxon>Dikarya</taxon>
        <taxon>Basidiomycota</taxon>
        <taxon>Agaricomycotina</taxon>
        <taxon>Agaricomycetes</taxon>
        <taxon>Agaricomycetidae</taxon>
        <taxon>Agaricales</taxon>
        <taxon>Pleurotineae</taxon>
        <taxon>Pterulaceae</taxon>
        <taxon>Pterulicium</taxon>
    </lineage>
</organism>
<evidence type="ECO:0008006" key="4">
    <source>
        <dbReference type="Google" id="ProtNLM"/>
    </source>
</evidence>
<proteinExistence type="predicted"/>
<dbReference type="AlphaFoldDB" id="A0A5C3Q234"/>
<feature type="region of interest" description="Disordered" evidence="1">
    <location>
        <begin position="1"/>
        <end position="28"/>
    </location>
</feature>
<protein>
    <recommendedName>
        <fullName evidence="4">BTB domain-containing protein</fullName>
    </recommendedName>
</protein>
<gene>
    <name evidence="2" type="ORF">BDV98DRAFT_608436</name>
</gene>
<keyword evidence="3" id="KW-1185">Reference proteome</keyword>
<feature type="compositionally biased region" description="Basic and acidic residues" evidence="1">
    <location>
        <begin position="16"/>
        <end position="28"/>
    </location>
</feature>
<dbReference type="EMBL" id="ML178865">
    <property type="protein sequence ID" value="TFK96164.1"/>
    <property type="molecule type" value="Genomic_DNA"/>
</dbReference>
<dbReference type="Proteomes" id="UP000305067">
    <property type="component" value="Unassembled WGS sequence"/>
</dbReference>
<evidence type="ECO:0000256" key="1">
    <source>
        <dbReference type="SAM" id="MobiDB-lite"/>
    </source>
</evidence>
<accession>A0A5C3Q234</accession>
<sequence length="333" mass="37849">MPPKRARDEDDMSDSPSKEARHDIGTFRNREGNIQYAHSWPSTDTLVALRTIAREDPDVPESVFLPQGLKDGDMYKGHDLIEVQDSPQDLQDFLEVLHTSLCERKSSSQPDVPRLASLLRLVTKYQVDFLQQHTLKELVKLYPIRLDHFQTMMTVTPRQDKSSRLYDDSLVLHTLEHLDIYPLVLPAVILCYAVSVDFQDLILGKVHVNPLLFRDWDSNGTKFVSDASKARVLLTHKLIGKFQAILSRDTVFPLSEHCTNPTRCTQAAIYLLRDGIIFAKDKSRIVDTGYFSDFVTHCEVDSPFSCPDLSDSGICAMCLTKFNSSRSDCQTRL</sequence>
<evidence type="ECO:0000313" key="3">
    <source>
        <dbReference type="Proteomes" id="UP000305067"/>
    </source>
</evidence>
<name>A0A5C3Q234_9AGAR</name>
<dbReference type="OrthoDB" id="3893071at2759"/>
<evidence type="ECO:0000313" key="2">
    <source>
        <dbReference type="EMBL" id="TFK96164.1"/>
    </source>
</evidence>